<proteinExistence type="predicted"/>
<organism evidence="2 3">
    <name type="scientific">Trichonephila clavata</name>
    <name type="common">Joro spider</name>
    <name type="synonym">Nephila clavata</name>
    <dbReference type="NCBI Taxonomy" id="2740835"/>
    <lineage>
        <taxon>Eukaryota</taxon>
        <taxon>Metazoa</taxon>
        <taxon>Ecdysozoa</taxon>
        <taxon>Arthropoda</taxon>
        <taxon>Chelicerata</taxon>
        <taxon>Arachnida</taxon>
        <taxon>Araneae</taxon>
        <taxon>Araneomorphae</taxon>
        <taxon>Entelegynae</taxon>
        <taxon>Araneoidea</taxon>
        <taxon>Nephilidae</taxon>
        <taxon>Trichonephila</taxon>
    </lineage>
</organism>
<evidence type="ECO:0000313" key="3">
    <source>
        <dbReference type="Proteomes" id="UP000887116"/>
    </source>
</evidence>
<reference evidence="2" key="1">
    <citation type="submission" date="2020-07" db="EMBL/GenBank/DDBJ databases">
        <title>Multicomponent nature underlies the extraordinary mechanical properties of spider dragline silk.</title>
        <authorList>
            <person name="Kono N."/>
            <person name="Nakamura H."/>
            <person name="Mori M."/>
            <person name="Yoshida Y."/>
            <person name="Ohtoshi R."/>
            <person name="Malay A.D."/>
            <person name="Moran D.A.P."/>
            <person name="Tomita M."/>
            <person name="Numata K."/>
            <person name="Arakawa K."/>
        </authorList>
    </citation>
    <scope>NUCLEOTIDE SEQUENCE</scope>
</reference>
<evidence type="ECO:0000256" key="1">
    <source>
        <dbReference type="SAM" id="MobiDB-lite"/>
    </source>
</evidence>
<accession>A0A8X6H9Q2</accession>
<protein>
    <submittedName>
        <fullName evidence="2">Uncharacterized protein</fullName>
    </submittedName>
</protein>
<comment type="caution">
    <text evidence="2">The sequence shown here is derived from an EMBL/GenBank/DDBJ whole genome shotgun (WGS) entry which is preliminary data.</text>
</comment>
<name>A0A8X6H9Q2_TRICU</name>
<keyword evidence="3" id="KW-1185">Reference proteome</keyword>
<dbReference type="AlphaFoldDB" id="A0A8X6H9Q2"/>
<evidence type="ECO:0000313" key="2">
    <source>
        <dbReference type="EMBL" id="GFR19379.1"/>
    </source>
</evidence>
<feature type="region of interest" description="Disordered" evidence="1">
    <location>
        <begin position="1"/>
        <end position="27"/>
    </location>
</feature>
<dbReference type="EMBL" id="BMAO01027744">
    <property type="protein sequence ID" value="GFR19379.1"/>
    <property type="molecule type" value="Genomic_DNA"/>
</dbReference>
<sequence>MQVPQRLNRNQQPSRLQLHQGISTLENNNKKKRYLALKLKPISPPPPPNIYQKSLGEKIPLVTTETVDLVNKRECSNSSDKKERKVVNKNRTFLRFLEKETV</sequence>
<gene>
    <name evidence="2" type="ORF">TNCT_111221</name>
</gene>
<dbReference type="Proteomes" id="UP000887116">
    <property type="component" value="Unassembled WGS sequence"/>
</dbReference>